<dbReference type="GO" id="GO:0016491">
    <property type="term" value="F:oxidoreductase activity"/>
    <property type="evidence" value="ECO:0007669"/>
    <property type="project" value="UniProtKB-KW"/>
</dbReference>
<keyword evidence="2" id="KW-0479">Metal-binding</keyword>
<name>A0A177CVV6_9PLEO</name>
<organism evidence="4 5">
    <name type="scientific">Paraphaeosphaeria sporulosa</name>
    <dbReference type="NCBI Taxonomy" id="1460663"/>
    <lineage>
        <taxon>Eukaryota</taxon>
        <taxon>Fungi</taxon>
        <taxon>Dikarya</taxon>
        <taxon>Ascomycota</taxon>
        <taxon>Pezizomycotina</taxon>
        <taxon>Dothideomycetes</taxon>
        <taxon>Pleosporomycetidae</taxon>
        <taxon>Pleosporales</taxon>
        <taxon>Massarineae</taxon>
        <taxon>Didymosphaeriaceae</taxon>
        <taxon>Paraphaeosphaeria</taxon>
    </lineage>
</organism>
<sequence length="344" mass="37443">MPSLQDLPPFPSDVLTAPIARISLQSLLASDPSSCAATLEACRTHGFFYLDLSSTPLGTSLLSASTFLHEISHNVFNHDLPYKTAHDLVKGVSLFGYKRAGTVKTTDPTLRPDSTEFFNIAKDHLHAITPSRSYPAEITAPETWALLQAFSRDAHEVGMLVLRVLATQLGILPAAFVSKNEFGQKSGDHVRLTHKPARVPDPAAALGLPSHTDFGSVTMLFNWLGGLQIQSHDPARVGGWEFVKPVEDCAIINLGDAMVTFTNGVLKSAKHRVVDAPGEQGRVDRYSVVYFVRPHDEAVMEAVQGFEHLGGKGRVAGKFEPKVPEGEVLRAGEWMRQRAVQMGS</sequence>
<dbReference type="Pfam" id="PF03171">
    <property type="entry name" value="2OG-FeII_Oxy"/>
    <property type="match status" value="1"/>
</dbReference>
<dbReference type="InParanoid" id="A0A177CVV6"/>
<dbReference type="SUPFAM" id="SSF51197">
    <property type="entry name" value="Clavaminate synthase-like"/>
    <property type="match status" value="1"/>
</dbReference>
<keyword evidence="5" id="KW-1185">Reference proteome</keyword>
<dbReference type="Proteomes" id="UP000077069">
    <property type="component" value="Unassembled WGS sequence"/>
</dbReference>
<dbReference type="InterPro" id="IPR044861">
    <property type="entry name" value="IPNS-like_FE2OG_OXY"/>
</dbReference>
<protein>
    <submittedName>
        <fullName evidence="4">Clavaminate synthase-like protein</fullName>
    </submittedName>
</protein>
<dbReference type="AlphaFoldDB" id="A0A177CVV6"/>
<keyword evidence="2" id="KW-0560">Oxidoreductase</keyword>
<evidence type="ECO:0000259" key="3">
    <source>
        <dbReference type="PROSITE" id="PS51471"/>
    </source>
</evidence>
<gene>
    <name evidence="4" type="ORF">CC84DRAFT_1238262</name>
</gene>
<dbReference type="PANTHER" id="PTHR47990">
    <property type="entry name" value="2-OXOGLUTARATE (2OG) AND FE(II)-DEPENDENT OXYGENASE SUPERFAMILY PROTEIN-RELATED"/>
    <property type="match status" value="1"/>
</dbReference>
<dbReference type="OrthoDB" id="288590at2759"/>
<evidence type="ECO:0000313" key="5">
    <source>
        <dbReference type="Proteomes" id="UP000077069"/>
    </source>
</evidence>
<dbReference type="GeneID" id="28767418"/>
<dbReference type="GO" id="GO:0046872">
    <property type="term" value="F:metal ion binding"/>
    <property type="evidence" value="ECO:0007669"/>
    <property type="project" value="UniProtKB-KW"/>
</dbReference>
<feature type="domain" description="Fe2OG dioxygenase" evidence="3">
    <location>
        <begin position="186"/>
        <end position="294"/>
    </location>
</feature>
<dbReference type="InterPro" id="IPR026992">
    <property type="entry name" value="DIOX_N"/>
</dbReference>
<dbReference type="Pfam" id="PF14226">
    <property type="entry name" value="DIOX_N"/>
    <property type="match status" value="1"/>
</dbReference>
<dbReference type="Gene3D" id="2.60.120.330">
    <property type="entry name" value="B-lactam Antibiotic, Isopenicillin N Synthase, Chain"/>
    <property type="match status" value="1"/>
</dbReference>
<dbReference type="InterPro" id="IPR027443">
    <property type="entry name" value="IPNS-like_sf"/>
</dbReference>
<dbReference type="InterPro" id="IPR005123">
    <property type="entry name" value="Oxoglu/Fe-dep_dioxygenase_dom"/>
</dbReference>
<keyword evidence="2" id="KW-0408">Iron</keyword>
<dbReference type="PROSITE" id="PS51471">
    <property type="entry name" value="FE2OG_OXY"/>
    <property type="match status" value="1"/>
</dbReference>
<accession>A0A177CVV6</accession>
<reference evidence="4 5" key="1">
    <citation type="submission" date="2016-05" db="EMBL/GenBank/DDBJ databases">
        <title>Comparative analysis of secretome profiles of manganese(II)-oxidizing ascomycete fungi.</title>
        <authorList>
            <consortium name="DOE Joint Genome Institute"/>
            <person name="Zeiner C.A."/>
            <person name="Purvine S.O."/>
            <person name="Zink E.M."/>
            <person name="Wu S."/>
            <person name="Pasa-Tolic L."/>
            <person name="Chaput D.L."/>
            <person name="Haridas S."/>
            <person name="Grigoriev I.V."/>
            <person name="Santelli C.M."/>
            <person name="Hansel C.M."/>
        </authorList>
    </citation>
    <scope>NUCLEOTIDE SEQUENCE [LARGE SCALE GENOMIC DNA]</scope>
    <source>
        <strain evidence="4 5">AP3s5-JAC2a</strain>
    </source>
</reference>
<comment type="similarity">
    <text evidence="1 2">Belongs to the iron/ascorbate-dependent oxidoreductase family.</text>
</comment>
<evidence type="ECO:0000256" key="2">
    <source>
        <dbReference type="RuleBase" id="RU003682"/>
    </source>
</evidence>
<evidence type="ECO:0000256" key="1">
    <source>
        <dbReference type="ARBA" id="ARBA00008056"/>
    </source>
</evidence>
<dbReference type="GO" id="GO:0044283">
    <property type="term" value="P:small molecule biosynthetic process"/>
    <property type="evidence" value="ECO:0007669"/>
    <property type="project" value="UniProtKB-ARBA"/>
</dbReference>
<proteinExistence type="inferred from homology"/>
<dbReference type="EMBL" id="KV441549">
    <property type="protein sequence ID" value="OAG11000.1"/>
    <property type="molecule type" value="Genomic_DNA"/>
</dbReference>
<dbReference type="STRING" id="1460663.A0A177CVV6"/>
<evidence type="ECO:0000313" key="4">
    <source>
        <dbReference type="EMBL" id="OAG11000.1"/>
    </source>
</evidence>
<dbReference type="InterPro" id="IPR050231">
    <property type="entry name" value="Iron_ascorbate_oxido_reductase"/>
</dbReference>
<dbReference type="RefSeq" id="XP_018041365.1">
    <property type="nucleotide sequence ID" value="XM_018183932.1"/>
</dbReference>